<sequence>MDISAISKNGSPKSMMIYHEEPSVLHIGTLAEHCYFIPFANGQDASACREESDRFELLNGEWDFCYYESIVDMPDDLTDMSGSVKTLVPSNWQLNGFGKPQYTNVCYPIPFDPPYVPDDTPVGVYRRSYSYTSDGMRRILCFEGADSCIYLYVNGKFVGYSQVSHHTSEFDITDFLKTGTNHITAAVLQWCDGTYLEDQDKFRLSGIFRDVYVLSRPKKRITDFRINACPDESFNNGIFEVTLSGTDADIRLFDGDKLIFSGKARDGETLCHKLENIRLWSAECPYLYRTEIETDKEIISEKTGFRKVSIENGILKLNGRHIKILGVNRHDSYPDTGYYADREKMRYDLIMMKRHNINAVRTSHYPNAPEFYAMCDELGLYVIDEADLESHGCVEAYNDMKWTKGYNGIALIAGDPMFRKAILDRERLLVTRDINRPCVIFWSLGNESGYGENLREAAKLVKSLDSTRPVHYESTHKLDDTPDDVLDMVSEMYTSLPDIRRFLDKKNEHRPFILCEYCHAMGNGPGDLEDYYELFMSNERLCGGLVWEWADHAVILGHTEDGKPKFGYGGDSGERHNDGNFCMDALCYPDRTPHTGLMEVKQVYRPVRVTKGDAADSFLIKSILRFKDAGDELDCRWEITHDGGILADGSLNFSVPPEGCTIVAVPEAAGHFTDDTYIRFIFTAKNEGVFKKGEVVCFDQIKLYTAEHVIAAITGEPPKCEETPLWIRVTANNCEYVFNRRTAVFEKISKDGRDILARPMEYNFFRAPVDNDTMRDDWRKLHLDDHIVKVYDTSLEEDSCCAVIRAKLSLGWSINKPFARLEAEYRIDPSGGVDILCKAELSDKIEVYPRFGLRFFLPESFTDIEYFGYGKYESYCDKHQACYMGNFTSDISYMHEDYIRPQENGSHFGCKRMSVSDGTTVLRFTKHEGFSFNASCYTQEELAAKRHNFELEKSGYSVICADFFMAGVGSAACGPALAEKYRLPGNNLTGSIRIQPVASDVSPSHTEDHL</sequence>
<dbReference type="GO" id="GO:0030246">
    <property type="term" value="F:carbohydrate binding"/>
    <property type="evidence" value="ECO:0007669"/>
    <property type="project" value="InterPro"/>
</dbReference>
<dbReference type="PROSITE" id="PS00719">
    <property type="entry name" value="GLYCOSYL_HYDROL_F2_1"/>
    <property type="match status" value="1"/>
</dbReference>
<evidence type="ECO:0000313" key="9">
    <source>
        <dbReference type="Proteomes" id="UP000006919"/>
    </source>
</evidence>
<dbReference type="GO" id="GO:0009341">
    <property type="term" value="C:beta-galactosidase complex"/>
    <property type="evidence" value="ECO:0007669"/>
    <property type="project" value="InterPro"/>
</dbReference>
<dbReference type="EC" id="3.2.1.23" evidence="3"/>
<dbReference type="Gene3D" id="2.70.98.10">
    <property type="match status" value="1"/>
</dbReference>
<dbReference type="Pfam" id="PF16353">
    <property type="entry name" value="LacZ_4"/>
    <property type="match status" value="1"/>
</dbReference>
<dbReference type="Gene3D" id="3.20.20.80">
    <property type="entry name" value="Glycosidases"/>
    <property type="match status" value="1"/>
</dbReference>
<dbReference type="AlphaFoldDB" id="E6UCX1"/>
<dbReference type="EMBL" id="CP002403">
    <property type="protein sequence ID" value="ADU20765.1"/>
    <property type="molecule type" value="Genomic_DNA"/>
</dbReference>
<keyword evidence="4 8" id="KW-0378">Hydrolase</keyword>
<dbReference type="PANTHER" id="PTHR46323:SF2">
    <property type="entry name" value="BETA-GALACTOSIDASE"/>
    <property type="match status" value="1"/>
</dbReference>
<dbReference type="KEGG" id="ral:Rumal_0208"/>
<dbReference type="STRING" id="697329.Rumal_0208"/>
<evidence type="ECO:0000256" key="5">
    <source>
        <dbReference type="ARBA" id="ARBA00023295"/>
    </source>
</evidence>
<dbReference type="InterPro" id="IPR006104">
    <property type="entry name" value="Glyco_hydro_2_N"/>
</dbReference>
<dbReference type="Gene3D" id="2.60.120.260">
    <property type="entry name" value="Galactose-binding domain-like"/>
    <property type="match status" value="1"/>
</dbReference>
<dbReference type="InterPro" id="IPR006101">
    <property type="entry name" value="Glyco_hydro_2"/>
</dbReference>
<name>E6UCX1_RUMA7</name>
<evidence type="ECO:0000256" key="2">
    <source>
        <dbReference type="ARBA" id="ARBA00007401"/>
    </source>
</evidence>
<dbReference type="Pfam" id="PF02836">
    <property type="entry name" value="Glyco_hydro_2_C"/>
    <property type="match status" value="1"/>
</dbReference>
<evidence type="ECO:0000256" key="4">
    <source>
        <dbReference type="ARBA" id="ARBA00022801"/>
    </source>
</evidence>
<dbReference type="Pfam" id="PF02837">
    <property type="entry name" value="Glyco_hydro_2_N"/>
    <property type="match status" value="1"/>
</dbReference>
<dbReference type="Proteomes" id="UP000006919">
    <property type="component" value="Chromosome"/>
</dbReference>
<gene>
    <name evidence="8" type="ordered locus">Rumal_0208</name>
</gene>
<dbReference type="InterPro" id="IPR014718">
    <property type="entry name" value="GH-type_carb-bd"/>
</dbReference>
<dbReference type="SUPFAM" id="SSF74650">
    <property type="entry name" value="Galactose mutarotase-like"/>
    <property type="match status" value="1"/>
</dbReference>
<accession>E6UCX1</accession>
<dbReference type="SMART" id="SM01038">
    <property type="entry name" value="Bgal_small_N"/>
    <property type="match status" value="1"/>
</dbReference>
<dbReference type="InterPro" id="IPR011013">
    <property type="entry name" value="Gal_mutarotase_sf_dom"/>
</dbReference>
<evidence type="ECO:0000256" key="1">
    <source>
        <dbReference type="ARBA" id="ARBA00001412"/>
    </source>
</evidence>
<dbReference type="InterPro" id="IPR004199">
    <property type="entry name" value="B-gal_small/dom_5"/>
</dbReference>
<dbReference type="Pfam" id="PF02929">
    <property type="entry name" value="Bgal_small_N"/>
    <property type="match status" value="1"/>
</dbReference>
<dbReference type="InterPro" id="IPR017853">
    <property type="entry name" value="GH"/>
</dbReference>
<evidence type="ECO:0000313" key="8">
    <source>
        <dbReference type="EMBL" id="ADU20765.1"/>
    </source>
</evidence>
<protein>
    <recommendedName>
        <fullName evidence="3">beta-galactosidase</fullName>
        <ecNumber evidence="3">3.2.1.23</ecNumber>
    </recommendedName>
    <alternativeName>
        <fullName evidence="6">Lactase</fullName>
    </alternativeName>
</protein>
<feature type="domain" description="Beta galactosidase small chain/" evidence="7">
    <location>
        <begin position="728"/>
        <end position="995"/>
    </location>
</feature>
<dbReference type="InterPro" id="IPR036156">
    <property type="entry name" value="Beta-gal/glucu_dom_sf"/>
</dbReference>
<proteinExistence type="inferred from homology"/>
<evidence type="ECO:0000256" key="3">
    <source>
        <dbReference type="ARBA" id="ARBA00012756"/>
    </source>
</evidence>
<keyword evidence="5" id="KW-0326">Glycosidase</keyword>
<organism evidence="8 9">
    <name type="scientific">Ruminococcus albus (strain ATCC 27210 / DSM 20455 / JCM 14654 / NCDO 2250 / 7)</name>
    <dbReference type="NCBI Taxonomy" id="697329"/>
    <lineage>
        <taxon>Bacteria</taxon>
        <taxon>Bacillati</taxon>
        <taxon>Bacillota</taxon>
        <taxon>Clostridia</taxon>
        <taxon>Eubacteriales</taxon>
        <taxon>Oscillospiraceae</taxon>
        <taxon>Ruminococcus</taxon>
    </lineage>
</organism>
<reference evidence="8 9" key="1">
    <citation type="journal article" date="2011" name="J. Bacteriol.">
        <title>Complete genome of the cellulolytic ruminal bacterium Ruminococcus albus 7.</title>
        <authorList>
            <person name="Suen G."/>
            <person name="Stevenson D.M."/>
            <person name="Bruce D.C."/>
            <person name="Chertkov O."/>
            <person name="Copeland A."/>
            <person name="Cheng J.F."/>
            <person name="Detter C."/>
            <person name="Detter J.C."/>
            <person name="Goodwin L.A."/>
            <person name="Han C.S."/>
            <person name="Hauser L.J."/>
            <person name="Ivanova N.N."/>
            <person name="Kyrpides N.C."/>
            <person name="Land M.L."/>
            <person name="Lapidus A."/>
            <person name="Lucas S."/>
            <person name="Ovchinnikova G."/>
            <person name="Pitluck S."/>
            <person name="Tapia R."/>
            <person name="Woyke T."/>
            <person name="Boyum J."/>
            <person name="Mead D."/>
            <person name="Weimer P.J."/>
        </authorList>
    </citation>
    <scope>NUCLEOTIDE SEQUENCE [LARGE SCALE GENOMIC DNA]</scope>
    <source>
        <strain evidence="9">ATCC 27210 / DSM 20455 / JCM 14654 / NCDO 2250 / 7</strain>
    </source>
</reference>
<dbReference type="eggNOG" id="COG3250">
    <property type="taxonomic scope" value="Bacteria"/>
</dbReference>
<dbReference type="SUPFAM" id="SSF51445">
    <property type="entry name" value="(Trans)glycosidases"/>
    <property type="match status" value="1"/>
</dbReference>
<dbReference type="InterPro" id="IPR050347">
    <property type="entry name" value="Bact_Beta-galactosidase"/>
</dbReference>
<dbReference type="InterPro" id="IPR023230">
    <property type="entry name" value="Glyco_hydro_2_CS"/>
</dbReference>
<dbReference type="SUPFAM" id="SSF49785">
    <property type="entry name" value="Galactose-binding domain-like"/>
    <property type="match status" value="1"/>
</dbReference>
<dbReference type="SUPFAM" id="SSF49303">
    <property type="entry name" value="beta-Galactosidase/glucuronidase domain"/>
    <property type="match status" value="2"/>
</dbReference>
<evidence type="ECO:0000259" key="7">
    <source>
        <dbReference type="SMART" id="SM01038"/>
    </source>
</evidence>
<dbReference type="GO" id="GO:0005990">
    <property type="term" value="P:lactose catabolic process"/>
    <property type="evidence" value="ECO:0007669"/>
    <property type="project" value="TreeGrafter"/>
</dbReference>
<dbReference type="PANTHER" id="PTHR46323">
    <property type="entry name" value="BETA-GALACTOSIDASE"/>
    <property type="match status" value="1"/>
</dbReference>
<dbReference type="InterPro" id="IPR013783">
    <property type="entry name" value="Ig-like_fold"/>
</dbReference>
<dbReference type="Gene3D" id="2.60.40.10">
    <property type="entry name" value="Immunoglobulins"/>
    <property type="match status" value="2"/>
</dbReference>
<dbReference type="InterPro" id="IPR006103">
    <property type="entry name" value="Glyco_hydro_2_cat"/>
</dbReference>
<dbReference type="RefSeq" id="WP_013496957.1">
    <property type="nucleotide sequence ID" value="NC_014833.1"/>
</dbReference>
<comment type="similarity">
    <text evidence="2">Belongs to the glycosyl hydrolase 2 family.</text>
</comment>
<dbReference type="OrthoDB" id="9762066at2"/>
<dbReference type="PRINTS" id="PR00132">
    <property type="entry name" value="GLHYDRLASE2"/>
</dbReference>
<dbReference type="GO" id="GO:0004565">
    <property type="term" value="F:beta-galactosidase activity"/>
    <property type="evidence" value="ECO:0007669"/>
    <property type="project" value="UniProtKB-EC"/>
</dbReference>
<dbReference type="InterPro" id="IPR008979">
    <property type="entry name" value="Galactose-bd-like_sf"/>
</dbReference>
<comment type="catalytic activity">
    <reaction evidence="1">
        <text>Hydrolysis of terminal non-reducing beta-D-galactose residues in beta-D-galactosides.</text>
        <dbReference type="EC" id="3.2.1.23"/>
    </reaction>
</comment>
<dbReference type="HOGENOM" id="CLU_002346_0_2_9"/>
<evidence type="ECO:0000256" key="6">
    <source>
        <dbReference type="ARBA" id="ARBA00032230"/>
    </source>
</evidence>
<dbReference type="InterPro" id="IPR032312">
    <property type="entry name" value="LacZ_4"/>
</dbReference>